<dbReference type="EMBL" id="CP022743">
    <property type="protein sequence ID" value="ASU36004.1"/>
    <property type="molecule type" value="Genomic_DNA"/>
</dbReference>
<dbReference type="KEGG" id="muc:MuYL_4119"/>
<dbReference type="AlphaFoldDB" id="A0A223P234"/>
<sequence length="51" mass="5623">MGYPGFAGSNNKPEFNLLMIKSSGTKRTVVPADPIWLHNGSRCLNYTRSPV</sequence>
<organism evidence="1 2">
    <name type="scientific">Mucilaginibacter xinganensis</name>
    <dbReference type="NCBI Taxonomy" id="1234841"/>
    <lineage>
        <taxon>Bacteria</taxon>
        <taxon>Pseudomonadati</taxon>
        <taxon>Bacteroidota</taxon>
        <taxon>Sphingobacteriia</taxon>
        <taxon>Sphingobacteriales</taxon>
        <taxon>Sphingobacteriaceae</taxon>
        <taxon>Mucilaginibacter</taxon>
    </lineage>
</organism>
<dbReference type="Proteomes" id="UP000215002">
    <property type="component" value="Chromosome"/>
</dbReference>
<evidence type="ECO:0000313" key="2">
    <source>
        <dbReference type="Proteomes" id="UP000215002"/>
    </source>
</evidence>
<reference evidence="1 2" key="1">
    <citation type="submission" date="2017-08" db="EMBL/GenBank/DDBJ databases">
        <title>Complete genome sequence of Mucilaginibacter sp. strain BJC16-A31.</title>
        <authorList>
            <consortium name="Henan University of Science and Technology"/>
            <person name="You X."/>
        </authorList>
    </citation>
    <scope>NUCLEOTIDE SEQUENCE [LARGE SCALE GENOMIC DNA]</scope>
    <source>
        <strain evidence="1 2">BJC16-A31</strain>
    </source>
</reference>
<gene>
    <name evidence="1" type="ORF">MuYL_4119</name>
</gene>
<proteinExistence type="predicted"/>
<evidence type="ECO:0000313" key="1">
    <source>
        <dbReference type="EMBL" id="ASU36004.1"/>
    </source>
</evidence>
<name>A0A223P234_9SPHI</name>
<protein>
    <submittedName>
        <fullName evidence="1">Uncharacterized protein</fullName>
    </submittedName>
</protein>
<accession>A0A223P234</accession>
<keyword evidence="2" id="KW-1185">Reference proteome</keyword>